<proteinExistence type="predicted"/>
<dbReference type="AlphaFoldDB" id="A0A0N5AAR0"/>
<dbReference type="Gene3D" id="3.40.50.1820">
    <property type="entry name" value="alpha/beta hydrolase"/>
    <property type="match status" value="1"/>
</dbReference>
<dbReference type="InterPro" id="IPR002921">
    <property type="entry name" value="Fungal_lipase-type"/>
</dbReference>
<reference evidence="3" key="1">
    <citation type="submission" date="2017-02" db="UniProtKB">
        <authorList>
            <consortium name="WormBaseParasite"/>
        </authorList>
    </citation>
    <scope>IDENTIFICATION</scope>
</reference>
<dbReference type="InterPro" id="IPR029058">
    <property type="entry name" value="AB_hydrolase_fold"/>
</dbReference>
<dbReference type="Proteomes" id="UP000046393">
    <property type="component" value="Unplaced"/>
</dbReference>
<organism evidence="2 3">
    <name type="scientific">Syphacia muris</name>
    <dbReference type="NCBI Taxonomy" id="451379"/>
    <lineage>
        <taxon>Eukaryota</taxon>
        <taxon>Metazoa</taxon>
        <taxon>Ecdysozoa</taxon>
        <taxon>Nematoda</taxon>
        <taxon>Chromadorea</taxon>
        <taxon>Rhabditida</taxon>
        <taxon>Spirurina</taxon>
        <taxon>Oxyuridomorpha</taxon>
        <taxon>Oxyuroidea</taxon>
        <taxon>Oxyuridae</taxon>
        <taxon>Syphacia</taxon>
    </lineage>
</organism>
<name>A0A0N5AAR0_9BILA</name>
<evidence type="ECO:0000259" key="1">
    <source>
        <dbReference type="Pfam" id="PF01764"/>
    </source>
</evidence>
<evidence type="ECO:0000313" key="2">
    <source>
        <dbReference type="Proteomes" id="UP000046393"/>
    </source>
</evidence>
<dbReference type="WBParaSite" id="SMUV_0000123601-mRNA-1">
    <property type="protein sequence ID" value="SMUV_0000123601-mRNA-1"/>
    <property type="gene ID" value="SMUV_0000123601"/>
</dbReference>
<feature type="domain" description="Fungal lipase-type" evidence="1">
    <location>
        <begin position="115"/>
        <end position="249"/>
    </location>
</feature>
<sequence>MSCTSCTSSNKCWWDTASGLCKEKGFFDFYYSCKVTYTKECPRAVYRNNSYNEHFAKYVMFRLASASQARAPQQCLSNISPFTKLHHRIFLTGLTSLADISTLTAISDDLKAILISFGATTTAFQYIAQVISVVFPRAKIGSYGKINCYHAYIFKKLWVHGLKADVLELVEAYPAYEIWISGISMGGALANLGAHVIATNVNNSAERIKLVTFASPRICDAGFGQIQNSMIVYQYHVVHSNDVVAHFPPTIIFPDRHSGIEVKKLCSTLKSHEIFIVEKFPYRGR</sequence>
<dbReference type="PANTHER" id="PTHR45908:SF11">
    <property type="entry name" value="FUNGAL LIPASE-LIKE DOMAIN-CONTAINING PROTEIN"/>
    <property type="match status" value="1"/>
</dbReference>
<dbReference type="GO" id="GO:0006629">
    <property type="term" value="P:lipid metabolic process"/>
    <property type="evidence" value="ECO:0007669"/>
    <property type="project" value="InterPro"/>
</dbReference>
<dbReference type="CDD" id="cd00519">
    <property type="entry name" value="Lipase_3"/>
    <property type="match status" value="1"/>
</dbReference>
<keyword evidence="2" id="KW-1185">Reference proteome</keyword>
<dbReference type="SUPFAM" id="SSF53474">
    <property type="entry name" value="alpha/beta-Hydrolases"/>
    <property type="match status" value="1"/>
</dbReference>
<evidence type="ECO:0000313" key="3">
    <source>
        <dbReference type="WBParaSite" id="SMUV_0000123601-mRNA-1"/>
    </source>
</evidence>
<accession>A0A0N5AAR0</accession>
<dbReference type="STRING" id="451379.A0A0N5AAR0"/>
<dbReference type="PANTHER" id="PTHR45908">
    <property type="entry name" value="PROTEIN CBG11750-RELATED"/>
    <property type="match status" value="1"/>
</dbReference>
<dbReference type="Pfam" id="PF01764">
    <property type="entry name" value="Lipase_3"/>
    <property type="match status" value="1"/>
</dbReference>
<protein>
    <submittedName>
        <fullName evidence="3">Lipase_3 domain-containing protein</fullName>
    </submittedName>
</protein>